<dbReference type="InterPro" id="IPR036388">
    <property type="entry name" value="WH-like_DNA-bd_sf"/>
</dbReference>
<accession>A0ABV6S9F6</accession>
<dbReference type="SMART" id="SM00421">
    <property type="entry name" value="HTH_LUXR"/>
    <property type="match status" value="1"/>
</dbReference>
<dbReference type="InterPro" id="IPR016032">
    <property type="entry name" value="Sig_transdc_resp-reg_C-effctor"/>
</dbReference>
<evidence type="ECO:0000259" key="1">
    <source>
        <dbReference type="PROSITE" id="PS50043"/>
    </source>
</evidence>
<keyword evidence="3" id="KW-1185">Reference proteome</keyword>
<dbReference type="Proteomes" id="UP001589858">
    <property type="component" value="Unassembled WGS sequence"/>
</dbReference>
<dbReference type="EMBL" id="JBHLTM010000028">
    <property type="protein sequence ID" value="MFC0684713.1"/>
    <property type="molecule type" value="Genomic_DNA"/>
</dbReference>
<comment type="caution">
    <text evidence="2">The sequence shown here is derived from an EMBL/GenBank/DDBJ whole genome shotgun (WGS) entry which is preliminary data.</text>
</comment>
<name>A0ABV6S9F6_9SPHN</name>
<gene>
    <name evidence="2" type="ORF">ACFFF8_08910</name>
</gene>
<dbReference type="RefSeq" id="WP_267222117.1">
    <property type="nucleotide sequence ID" value="NZ_JAPCWC010000013.1"/>
</dbReference>
<evidence type="ECO:0000313" key="2">
    <source>
        <dbReference type="EMBL" id="MFC0684713.1"/>
    </source>
</evidence>
<protein>
    <submittedName>
        <fullName evidence="2">Helix-turn-helix transcriptional regulator</fullName>
    </submittedName>
</protein>
<feature type="domain" description="HTH luxR-type" evidence="1">
    <location>
        <begin position="1"/>
        <end position="69"/>
    </location>
</feature>
<reference evidence="2 3" key="1">
    <citation type="submission" date="2024-09" db="EMBL/GenBank/DDBJ databases">
        <authorList>
            <person name="Sun Q."/>
            <person name="Mori K."/>
        </authorList>
    </citation>
    <scope>NUCLEOTIDE SEQUENCE [LARGE SCALE GENOMIC DNA]</scope>
    <source>
        <strain evidence="2 3">CICC 11035S</strain>
    </source>
</reference>
<organism evidence="2 3">
    <name type="scientific">Novosphingobium clariflavum</name>
    <dbReference type="NCBI Taxonomy" id="2029884"/>
    <lineage>
        <taxon>Bacteria</taxon>
        <taxon>Pseudomonadati</taxon>
        <taxon>Pseudomonadota</taxon>
        <taxon>Alphaproteobacteria</taxon>
        <taxon>Sphingomonadales</taxon>
        <taxon>Sphingomonadaceae</taxon>
        <taxon>Novosphingobium</taxon>
    </lineage>
</organism>
<sequence>MLQNAPDLSLLNPAELQVLRLFAQGHTAKSVAQLTDRSVGAVNERLREARRKTGVASSRELARLLVAQENWDEKLALDQEPSPTPVLDMHGRARREYRLLKGANIMILLAISLLSASTPSPSGAVVDKDEILSSFMPQDASPLEQYQQVRGEVRDESWAHAQEQMLGARFAVLLAKYGVHKPVRVLCGNTLCEVALRVRVSAKRLGGLVAELQERPLLDDLKRHGLTGTSAGFGSDKETADMLYFSYWKRG</sequence>
<dbReference type="PROSITE" id="PS50043">
    <property type="entry name" value="HTH_LUXR_2"/>
    <property type="match status" value="1"/>
</dbReference>
<dbReference type="Gene3D" id="1.10.10.10">
    <property type="entry name" value="Winged helix-like DNA-binding domain superfamily/Winged helix DNA-binding domain"/>
    <property type="match status" value="1"/>
</dbReference>
<proteinExistence type="predicted"/>
<dbReference type="InterPro" id="IPR000792">
    <property type="entry name" value="Tscrpt_reg_LuxR_C"/>
</dbReference>
<evidence type="ECO:0000313" key="3">
    <source>
        <dbReference type="Proteomes" id="UP001589858"/>
    </source>
</evidence>
<dbReference type="SUPFAM" id="SSF46894">
    <property type="entry name" value="C-terminal effector domain of the bipartite response regulators"/>
    <property type="match status" value="1"/>
</dbReference>